<dbReference type="InterPro" id="IPR001810">
    <property type="entry name" value="F-box_dom"/>
</dbReference>
<evidence type="ECO:0000313" key="3">
    <source>
        <dbReference type="EMBL" id="KZM25947.1"/>
    </source>
</evidence>
<dbReference type="AlphaFoldDB" id="A0A163IU31"/>
<sequence>MNFVLPLRPSRSAKTSKTTNASNKNNTLQPPPESPRRRPSLATRAGIVKRRSSIVTAFNAPSMSLFEAMFGDDFPDAFANGDGRSCKSRKSMLDLPAELLEIVCQSLSKMDIKRLRFTCRELAEKAELRIDRVYISPNRANLDCLNNIINHPRLCLQVQEIVWDDAQLVEYPTIQSFRAALTSDDREARVILEDHLRTPVQSGSDNNAAYAPISVEDCVQEDRGFTEIGKAILLNSDDRMSRNLIASSAAMMSVEESYSLYQKLYQDEKEIIKRGWDVSGLQHALTHISNLKRITLTSEVWRSSGTLPTYDTPFLRALPPGFRKPSISPWTEPGFDSVLPNEEITRELRELSTEQHLPVIWRGYSIIMSSLVKDPVPSLEELIVDAGMEADGLPRHLFAERNLDYNNTIRALSTTQLKRLQLPLINYTGSVSIGLLYDLILAMPYLEHLDLMWTTPFPFTADFPEQTYRRLKSIRLHRSEVDGSWLLDLIKRSENLQTVTLDRVKIGPARDPWTGRKLLFTQLREYYATVNCRGPRFTWVELPWWARGRLSIRRQMLDNELDAFLHDGTESPWHEADVAATIEQQSEFKPGFGWIIDGRDPEFRQKRLRQ</sequence>
<dbReference type="Proteomes" id="UP000076837">
    <property type="component" value="Unassembled WGS sequence"/>
</dbReference>
<dbReference type="EMBL" id="JYNV01000119">
    <property type="protein sequence ID" value="KZM25947.1"/>
    <property type="molecule type" value="Genomic_DNA"/>
</dbReference>
<keyword evidence="4" id="KW-1185">Reference proteome</keyword>
<dbReference type="PROSITE" id="PS50181">
    <property type="entry name" value="FBOX"/>
    <property type="match status" value="1"/>
</dbReference>
<organism evidence="3 4">
    <name type="scientific">Didymella rabiei</name>
    <name type="common">Chickpea ascochyta blight fungus</name>
    <name type="synonym">Mycosphaerella rabiei</name>
    <dbReference type="NCBI Taxonomy" id="5454"/>
    <lineage>
        <taxon>Eukaryota</taxon>
        <taxon>Fungi</taxon>
        <taxon>Dikarya</taxon>
        <taxon>Ascomycota</taxon>
        <taxon>Pezizomycotina</taxon>
        <taxon>Dothideomycetes</taxon>
        <taxon>Pleosporomycetidae</taxon>
        <taxon>Pleosporales</taxon>
        <taxon>Pleosporineae</taxon>
        <taxon>Didymellaceae</taxon>
        <taxon>Ascochyta</taxon>
    </lineage>
</organism>
<comment type="caution">
    <text evidence="3">The sequence shown here is derived from an EMBL/GenBank/DDBJ whole genome shotgun (WGS) entry which is preliminary data.</text>
</comment>
<accession>A0A163IU31</accession>
<evidence type="ECO:0000313" key="4">
    <source>
        <dbReference type="Proteomes" id="UP000076837"/>
    </source>
</evidence>
<gene>
    <name evidence="3" type="ORF">ST47_g2859</name>
</gene>
<feature type="domain" description="F-box" evidence="2">
    <location>
        <begin position="89"/>
        <end position="133"/>
    </location>
</feature>
<proteinExistence type="predicted"/>
<dbReference type="STRING" id="5454.A0A163IU31"/>
<protein>
    <recommendedName>
        <fullName evidence="2">F-box domain-containing protein</fullName>
    </recommendedName>
</protein>
<evidence type="ECO:0000256" key="1">
    <source>
        <dbReference type="SAM" id="MobiDB-lite"/>
    </source>
</evidence>
<feature type="region of interest" description="Disordered" evidence="1">
    <location>
        <begin position="1"/>
        <end position="44"/>
    </location>
</feature>
<name>A0A163IU31_DIDRA</name>
<evidence type="ECO:0000259" key="2">
    <source>
        <dbReference type="PROSITE" id="PS50181"/>
    </source>
</evidence>
<reference evidence="3 4" key="1">
    <citation type="journal article" date="2016" name="Sci. Rep.">
        <title>Draft genome sequencing and secretome analysis of fungal phytopathogen Ascochyta rabiei provides insight into the necrotrophic effector repertoire.</title>
        <authorList>
            <person name="Verma S."/>
            <person name="Gazara R.K."/>
            <person name="Nizam S."/>
            <person name="Parween S."/>
            <person name="Chattopadhyay D."/>
            <person name="Verma P.K."/>
        </authorList>
    </citation>
    <scope>NUCLEOTIDE SEQUENCE [LARGE SCALE GENOMIC DNA]</scope>
    <source>
        <strain evidence="3 4">ArDII</strain>
    </source>
</reference>
<feature type="compositionally biased region" description="Low complexity" evidence="1">
    <location>
        <begin position="12"/>
        <end position="27"/>
    </location>
</feature>